<dbReference type="Proteomes" id="UP000005947">
    <property type="component" value="Unassembled WGS sequence"/>
</dbReference>
<keyword evidence="2 7" id="KW-0808">Transferase</keyword>
<accession>F1T5P4</accession>
<dbReference type="GO" id="GO:0005829">
    <property type="term" value="C:cytosol"/>
    <property type="evidence" value="ECO:0007669"/>
    <property type="project" value="TreeGrafter"/>
</dbReference>
<keyword evidence="5" id="KW-0067">ATP-binding</keyword>
<evidence type="ECO:0000259" key="6">
    <source>
        <dbReference type="Pfam" id="PF08543"/>
    </source>
</evidence>
<gene>
    <name evidence="7" type="ORF">HMPREF0091_10125</name>
</gene>
<dbReference type="InterPro" id="IPR013749">
    <property type="entry name" value="PM/HMP-P_kinase-1"/>
</dbReference>
<sequence>MKMQYLESDYDVCTTKIDNNDFTAIFSQKSGYIPRVAAVHDLCGYGKCSLGVAIPLLSAAGCDVCPVPTSLFSAHTKYEHFYMHDTTSMLESYLNAWEKEKVEVDAIYSGFLGDAEQVRTIQRLYTMFPHALRIVDPVMGDGGKSYPTYTKDLCCAMKELARDADILTPNLTEAAILTDTEYEGQSPSPEYVKHMLEALGLYHAKYTVLKGIETADGKIINFVANKDARIVKVSQEKLNVSLHGTGDLFASCILACCMNGKGIIRATEFAGNFVCKAIAITQKQPDWQMRGVSFESLLGDVTQLVL</sequence>
<dbReference type="InterPro" id="IPR029056">
    <property type="entry name" value="Ribokinase-like"/>
</dbReference>
<dbReference type="GO" id="GO:0005524">
    <property type="term" value="F:ATP binding"/>
    <property type="evidence" value="ECO:0007669"/>
    <property type="project" value="UniProtKB-KW"/>
</dbReference>
<dbReference type="eggNOG" id="COG2240">
    <property type="taxonomic scope" value="Bacteria"/>
</dbReference>
<evidence type="ECO:0000256" key="4">
    <source>
        <dbReference type="ARBA" id="ARBA00022777"/>
    </source>
</evidence>
<dbReference type="GO" id="GO:0009443">
    <property type="term" value="P:pyridoxal 5'-phosphate salvage"/>
    <property type="evidence" value="ECO:0007669"/>
    <property type="project" value="InterPro"/>
</dbReference>
<dbReference type="EC" id="2.7.1.35" evidence="1"/>
<name>F1T5P4_9ACTN</name>
<dbReference type="AlphaFoldDB" id="F1T5P4"/>
<feature type="domain" description="Pyridoxamine kinase/Phosphomethylpyrimidine kinase" evidence="6">
    <location>
        <begin position="58"/>
        <end position="279"/>
    </location>
</feature>
<evidence type="ECO:0000256" key="3">
    <source>
        <dbReference type="ARBA" id="ARBA00022741"/>
    </source>
</evidence>
<dbReference type="CDD" id="cd01173">
    <property type="entry name" value="pyridoxal_pyridoxamine_kinase"/>
    <property type="match status" value="1"/>
</dbReference>
<evidence type="ECO:0000313" key="7">
    <source>
        <dbReference type="EMBL" id="EGF23178.1"/>
    </source>
</evidence>
<evidence type="ECO:0000256" key="1">
    <source>
        <dbReference type="ARBA" id="ARBA00012104"/>
    </source>
</evidence>
<dbReference type="Pfam" id="PF08543">
    <property type="entry name" value="Phos_pyr_kin"/>
    <property type="match status" value="1"/>
</dbReference>
<dbReference type="SUPFAM" id="SSF53613">
    <property type="entry name" value="Ribokinase-like"/>
    <property type="match status" value="1"/>
</dbReference>
<comment type="caution">
    <text evidence="7">The sequence shown here is derived from an EMBL/GenBank/DDBJ whole genome shotgun (WGS) entry which is preliminary data.</text>
</comment>
<dbReference type="InterPro" id="IPR004625">
    <property type="entry name" value="PyrdxlKinase"/>
</dbReference>
<protein>
    <recommendedName>
        <fullName evidence="1">pyridoxal kinase</fullName>
        <ecNumber evidence="1">2.7.1.35</ecNumber>
    </recommendedName>
</protein>
<keyword evidence="4 7" id="KW-0418">Kinase</keyword>
<organism evidence="7 8">
    <name type="scientific">Fannyhessea vaginae DSM 15829</name>
    <dbReference type="NCBI Taxonomy" id="525256"/>
    <lineage>
        <taxon>Bacteria</taxon>
        <taxon>Bacillati</taxon>
        <taxon>Actinomycetota</taxon>
        <taxon>Coriobacteriia</taxon>
        <taxon>Coriobacteriales</taxon>
        <taxon>Atopobiaceae</taxon>
        <taxon>Fannyhessea</taxon>
    </lineage>
</organism>
<proteinExistence type="predicted"/>
<reference evidence="7 8" key="1">
    <citation type="submission" date="2011-02" db="EMBL/GenBank/DDBJ databases">
        <authorList>
            <person name="Muzny D."/>
            <person name="Qin X."/>
            <person name="Buhay C."/>
            <person name="Dugan-Rocha S."/>
            <person name="Ding Y."/>
            <person name="Chen G."/>
            <person name="Hawes A."/>
            <person name="Holder M."/>
            <person name="Jhangiani S."/>
            <person name="Johnson A."/>
            <person name="Khan Z."/>
            <person name="Li Z."/>
            <person name="Liu W."/>
            <person name="Liu X."/>
            <person name="Perez L."/>
            <person name="Shen H."/>
            <person name="Wang Q."/>
            <person name="Watt J."/>
            <person name="Xi L."/>
            <person name="Xin Y."/>
            <person name="Zhou J."/>
            <person name="Deng J."/>
            <person name="Jiang H."/>
            <person name="Liu Y."/>
            <person name="Qu J."/>
            <person name="Song X.-Z."/>
            <person name="Zhang L."/>
            <person name="Villasana D."/>
            <person name="Johnson A."/>
            <person name="Liu J."/>
            <person name="Liyanage D."/>
            <person name="Lorensuhewa L."/>
            <person name="Robinson T."/>
            <person name="Song A."/>
            <person name="Song B.-B."/>
            <person name="Dinh H."/>
            <person name="Thornton R."/>
            <person name="Coyle M."/>
            <person name="Francisco L."/>
            <person name="Jackson L."/>
            <person name="Javaid M."/>
            <person name="Korchina V."/>
            <person name="Kovar C."/>
            <person name="Mata R."/>
            <person name="Mathew T."/>
            <person name="Ngo R."/>
            <person name="Nguyen L."/>
            <person name="Nguyen N."/>
            <person name="Okwuonu G."/>
            <person name="Ongeri F."/>
            <person name="Pham C."/>
            <person name="Simmons D."/>
            <person name="Wilczek-Boney K."/>
            <person name="Hale W."/>
            <person name="Jakkamsetti A."/>
            <person name="Pham P."/>
            <person name="Ruth R."/>
            <person name="San Lucas F."/>
            <person name="Warren J."/>
            <person name="Zhang J."/>
            <person name="Zhao Z."/>
            <person name="Zhou C."/>
            <person name="Zhu D."/>
            <person name="Lee S."/>
            <person name="Bess C."/>
            <person name="Blankenburg K."/>
            <person name="Forbes L."/>
            <person name="Fu Q."/>
            <person name="Gubbala S."/>
            <person name="Hirani K."/>
            <person name="Jayaseelan J.C."/>
            <person name="Lara F."/>
            <person name="Munidasa M."/>
            <person name="Palculict T."/>
            <person name="Patil S."/>
            <person name="Pu L.-L."/>
            <person name="Saada N."/>
            <person name="Tang L."/>
            <person name="Weissenberger G."/>
            <person name="Zhu Y."/>
            <person name="Hemphill L."/>
            <person name="Shang Y."/>
            <person name="Youmans B."/>
            <person name="Ayvaz T."/>
            <person name="Ross M."/>
            <person name="Santibanez J."/>
            <person name="Aqrawi P."/>
            <person name="Gross S."/>
            <person name="Joshi V."/>
            <person name="Fowler G."/>
            <person name="Nazareth L."/>
            <person name="Reid J."/>
            <person name="Worley K."/>
            <person name="Petrosino J."/>
            <person name="Highlander S."/>
            <person name="Gibbs R."/>
        </authorList>
    </citation>
    <scope>NUCLEOTIDE SEQUENCE [LARGE SCALE GENOMIC DNA]</scope>
    <source>
        <strain evidence="7 8">DSM 15829</strain>
    </source>
</reference>
<evidence type="ECO:0000313" key="8">
    <source>
        <dbReference type="Proteomes" id="UP000005947"/>
    </source>
</evidence>
<evidence type="ECO:0000256" key="5">
    <source>
        <dbReference type="ARBA" id="ARBA00022840"/>
    </source>
</evidence>
<dbReference type="PANTHER" id="PTHR10534">
    <property type="entry name" value="PYRIDOXAL KINASE"/>
    <property type="match status" value="1"/>
</dbReference>
<dbReference type="PANTHER" id="PTHR10534:SF2">
    <property type="entry name" value="PYRIDOXAL KINASE"/>
    <property type="match status" value="1"/>
</dbReference>
<dbReference type="Gene3D" id="3.40.1190.20">
    <property type="match status" value="1"/>
</dbReference>
<dbReference type="RefSeq" id="WP_006302234.1">
    <property type="nucleotide sequence ID" value="NZ_ACGK02000001.1"/>
</dbReference>
<dbReference type="OrthoDB" id="9800808at2"/>
<evidence type="ECO:0000256" key="2">
    <source>
        <dbReference type="ARBA" id="ARBA00022679"/>
    </source>
</evidence>
<dbReference type="GO" id="GO:0008478">
    <property type="term" value="F:pyridoxal kinase activity"/>
    <property type="evidence" value="ECO:0007669"/>
    <property type="project" value="UniProtKB-EC"/>
</dbReference>
<keyword evidence="3" id="KW-0547">Nucleotide-binding</keyword>
<dbReference type="GeneID" id="93210875"/>
<dbReference type="EMBL" id="ACGK02000001">
    <property type="protein sequence ID" value="EGF23178.1"/>
    <property type="molecule type" value="Genomic_DNA"/>
</dbReference>
<keyword evidence="8" id="KW-1185">Reference proteome</keyword>
<dbReference type="NCBIfam" id="NF005491">
    <property type="entry name" value="PRK07105.1"/>
    <property type="match status" value="1"/>
</dbReference>